<reference evidence="10" key="1">
    <citation type="submission" date="2020-04" db="EMBL/GenBank/DDBJ databases">
        <authorList>
            <person name="Zhang T."/>
        </authorList>
    </citation>
    <scope>NUCLEOTIDE SEQUENCE</scope>
    <source>
        <strain evidence="10">HKST-UBA12</strain>
    </source>
</reference>
<evidence type="ECO:0000256" key="6">
    <source>
        <dbReference type="ARBA" id="ARBA00022842"/>
    </source>
</evidence>
<dbReference type="InterPro" id="IPR024728">
    <property type="entry name" value="PolY_HhH_motif"/>
</dbReference>
<organism evidence="10 11">
    <name type="scientific">Candidatus Dojkabacteria bacterium</name>
    <dbReference type="NCBI Taxonomy" id="2099670"/>
    <lineage>
        <taxon>Bacteria</taxon>
        <taxon>Candidatus Dojkabacteria</taxon>
    </lineage>
</organism>
<keyword evidence="6 8" id="KW-0460">Magnesium</keyword>
<dbReference type="Gene3D" id="1.10.150.20">
    <property type="entry name" value="5' to 3' exonuclease, C-terminal subdomain"/>
    <property type="match status" value="1"/>
</dbReference>
<feature type="domain" description="UmuC" evidence="9">
    <location>
        <begin position="8"/>
        <end position="193"/>
    </location>
</feature>
<evidence type="ECO:0000313" key="10">
    <source>
        <dbReference type="EMBL" id="MCA9378800.1"/>
    </source>
</evidence>
<sequence length="423" mass="47998">MESKPTNIIHLDMNAFFASCEQAANPFIQGKPVAVGAAKKYDGAALLAVSYQAKKRGVKNLMRAWEARQICPELIIVPFDPLKYYNINQQIMSILREYSPLMEIYSVDEAFLDLTPVLHLHKESIQQIAQEIKDRIRSEVSPVLTSSVGIAPNKLLAKIGSDWQKPDGMTIINWENRFEFLDKLDLQDIWGIGYHAGPKLKKLGITSTKQIRELDDKTLRGIVGSYYTRLKLIANGEYYDPVDPGKNNKPHKSMQHAHTLSVATNDREELKTVIRKMSERLARRLRRHGQVARVVYLGLRPEKMKTYGWGSLPRYGGFLPLGFPSNHGKDIYDAACEIFAEQDFGDTKIRLVAVGINDLRSISQLALDIFQNPEIQNLDRAVDEINSIYGQFTVRTGDILHQKAKESELSVQREDMTFHPTSE</sequence>
<dbReference type="HAMAP" id="MF_01113">
    <property type="entry name" value="DNApol_IV"/>
    <property type="match status" value="1"/>
</dbReference>
<dbReference type="Pfam" id="PF00817">
    <property type="entry name" value="IMS"/>
    <property type="match status" value="1"/>
</dbReference>
<dbReference type="InterPro" id="IPR017961">
    <property type="entry name" value="DNA_pol_Y-fam_little_finger"/>
</dbReference>
<evidence type="ECO:0000256" key="4">
    <source>
        <dbReference type="ARBA" id="ARBA00022723"/>
    </source>
</evidence>
<evidence type="ECO:0000256" key="5">
    <source>
        <dbReference type="ARBA" id="ARBA00022763"/>
    </source>
</evidence>
<dbReference type="PANTHER" id="PTHR11076">
    <property type="entry name" value="DNA REPAIR POLYMERASE UMUC / TRANSFERASE FAMILY MEMBER"/>
    <property type="match status" value="1"/>
</dbReference>
<dbReference type="InterPro" id="IPR043502">
    <property type="entry name" value="DNA/RNA_pol_sf"/>
</dbReference>
<dbReference type="GO" id="GO:0005829">
    <property type="term" value="C:cytosol"/>
    <property type="evidence" value="ECO:0007669"/>
    <property type="project" value="TreeGrafter"/>
</dbReference>
<keyword evidence="8" id="KW-0235">DNA replication</keyword>
<dbReference type="PANTHER" id="PTHR11076:SF33">
    <property type="entry name" value="DNA POLYMERASE KAPPA"/>
    <property type="match status" value="1"/>
</dbReference>
<evidence type="ECO:0000256" key="2">
    <source>
        <dbReference type="ARBA" id="ARBA00022679"/>
    </source>
</evidence>
<keyword evidence="3 8" id="KW-0548">Nucleotidyltransferase</keyword>
<keyword evidence="7 8" id="KW-0234">DNA repair</keyword>
<keyword evidence="8" id="KW-0515">Mutator protein</keyword>
<comment type="caution">
    <text evidence="10">The sequence shown here is derived from an EMBL/GenBank/DDBJ whole genome shotgun (WGS) entry which is preliminary data.</text>
</comment>
<dbReference type="InterPro" id="IPR001126">
    <property type="entry name" value="UmuC"/>
</dbReference>
<dbReference type="GO" id="GO:0003887">
    <property type="term" value="F:DNA-directed DNA polymerase activity"/>
    <property type="evidence" value="ECO:0007669"/>
    <property type="project" value="UniProtKB-UniRule"/>
</dbReference>
<accession>A0A955L029</accession>
<dbReference type="Proteomes" id="UP000760819">
    <property type="component" value="Unassembled WGS sequence"/>
</dbReference>
<dbReference type="Gene3D" id="3.40.1170.60">
    <property type="match status" value="1"/>
</dbReference>
<dbReference type="Gene3D" id="3.30.70.270">
    <property type="match status" value="1"/>
</dbReference>
<comment type="subunit">
    <text evidence="8">Monomer.</text>
</comment>
<dbReference type="Pfam" id="PF11799">
    <property type="entry name" value="IMS_C"/>
    <property type="match status" value="1"/>
</dbReference>
<comment type="cofactor">
    <cofactor evidence="8">
        <name>Mg(2+)</name>
        <dbReference type="ChEBI" id="CHEBI:18420"/>
    </cofactor>
    <text evidence="8">Binds 2 magnesium ions per subunit.</text>
</comment>
<comment type="function">
    <text evidence="8">Poorly processive, error-prone DNA polymerase involved in untargeted mutagenesis. Copies undamaged DNA at stalled replication forks, which arise in vivo from mismatched or misaligned primer ends. These misaligned primers can be extended by PolIV. Exhibits no 3'-5' exonuclease (proofreading) activity. May be involved in translesional synthesis, in conjunction with the beta clamp from PolIII.</text>
</comment>
<feature type="site" description="Substrate discrimination" evidence="8">
    <location>
        <position position="17"/>
    </location>
</feature>
<comment type="similarity">
    <text evidence="1 8">Belongs to the DNA polymerase type-Y family.</text>
</comment>
<comment type="catalytic activity">
    <reaction evidence="8">
        <text>DNA(n) + a 2'-deoxyribonucleoside 5'-triphosphate = DNA(n+1) + diphosphate</text>
        <dbReference type="Rhea" id="RHEA:22508"/>
        <dbReference type="Rhea" id="RHEA-COMP:17339"/>
        <dbReference type="Rhea" id="RHEA-COMP:17340"/>
        <dbReference type="ChEBI" id="CHEBI:33019"/>
        <dbReference type="ChEBI" id="CHEBI:61560"/>
        <dbReference type="ChEBI" id="CHEBI:173112"/>
        <dbReference type="EC" id="2.7.7.7"/>
    </reaction>
</comment>
<evidence type="ECO:0000313" key="11">
    <source>
        <dbReference type="Proteomes" id="UP000760819"/>
    </source>
</evidence>
<dbReference type="GO" id="GO:0006261">
    <property type="term" value="P:DNA-templated DNA replication"/>
    <property type="evidence" value="ECO:0007669"/>
    <property type="project" value="UniProtKB-UniRule"/>
</dbReference>
<dbReference type="AlphaFoldDB" id="A0A955L029"/>
<feature type="binding site" evidence="8">
    <location>
        <position position="108"/>
    </location>
    <ligand>
        <name>Mg(2+)</name>
        <dbReference type="ChEBI" id="CHEBI:18420"/>
    </ligand>
</feature>
<dbReference type="GO" id="GO:0003684">
    <property type="term" value="F:damaged DNA binding"/>
    <property type="evidence" value="ECO:0007669"/>
    <property type="project" value="InterPro"/>
</dbReference>
<dbReference type="GO" id="GO:0009432">
    <property type="term" value="P:SOS response"/>
    <property type="evidence" value="ECO:0007669"/>
    <property type="project" value="TreeGrafter"/>
</dbReference>
<keyword evidence="8" id="KW-0238">DNA-binding</keyword>
<evidence type="ECO:0000256" key="3">
    <source>
        <dbReference type="ARBA" id="ARBA00022695"/>
    </source>
</evidence>
<name>A0A955L029_9BACT</name>
<keyword evidence="2 8" id="KW-0808">Transferase</keyword>
<protein>
    <recommendedName>
        <fullName evidence="8">DNA polymerase IV</fullName>
        <shortName evidence="8">Pol IV</shortName>
        <ecNumber evidence="8">2.7.7.7</ecNumber>
    </recommendedName>
</protein>
<dbReference type="GO" id="GO:0006281">
    <property type="term" value="P:DNA repair"/>
    <property type="evidence" value="ECO:0007669"/>
    <property type="project" value="UniProtKB-UniRule"/>
</dbReference>
<evidence type="ECO:0000256" key="7">
    <source>
        <dbReference type="ARBA" id="ARBA00023204"/>
    </source>
</evidence>
<keyword evidence="8" id="KW-0963">Cytoplasm</keyword>
<dbReference type="EC" id="2.7.7.7" evidence="8"/>
<gene>
    <name evidence="8" type="primary">dinB</name>
    <name evidence="10" type="ORF">KC640_00065</name>
</gene>
<keyword evidence="8" id="KW-0239">DNA-directed DNA polymerase</keyword>
<dbReference type="PROSITE" id="PS50173">
    <property type="entry name" value="UMUC"/>
    <property type="match status" value="1"/>
</dbReference>
<dbReference type="InterPro" id="IPR050116">
    <property type="entry name" value="DNA_polymerase-Y"/>
</dbReference>
<dbReference type="CDD" id="cd03586">
    <property type="entry name" value="PolY_Pol_IV_kappa"/>
    <property type="match status" value="1"/>
</dbReference>
<dbReference type="InterPro" id="IPR043128">
    <property type="entry name" value="Rev_trsase/Diguanyl_cyclase"/>
</dbReference>
<keyword evidence="5 8" id="KW-0227">DNA damage</keyword>
<dbReference type="FunFam" id="3.40.1170.60:FF:000003">
    <property type="entry name" value="DNA polymerase eta"/>
    <property type="match status" value="1"/>
</dbReference>
<dbReference type="EMBL" id="JAGQLI010000007">
    <property type="protein sequence ID" value="MCA9378800.1"/>
    <property type="molecule type" value="Genomic_DNA"/>
</dbReference>
<feature type="binding site" evidence="8">
    <location>
        <position position="12"/>
    </location>
    <ligand>
        <name>Mg(2+)</name>
        <dbReference type="ChEBI" id="CHEBI:18420"/>
    </ligand>
</feature>
<keyword evidence="4 8" id="KW-0479">Metal-binding</keyword>
<dbReference type="InterPro" id="IPR036775">
    <property type="entry name" value="DNA_pol_Y-fam_lit_finger_sf"/>
</dbReference>
<comment type="subcellular location">
    <subcellularLocation>
        <location evidence="8">Cytoplasm</location>
    </subcellularLocation>
</comment>
<dbReference type="Pfam" id="PF11798">
    <property type="entry name" value="IMS_HHH"/>
    <property type="match status" value="1"/>
</dbReference>
<evidence type="ECO:0000256" key="1">
    <source>
        <dbReference type="ARBA" id="ARBA00010945"/>
    </source>
</evidence>
<dbReference type="GO" id="GO:0000287">
    <property type="term" value="F:magnesium ion binding"/>
    <property type="evidence" value="ECO:0007669"/>
    <property type="project" value="UniProtKB-UniRule"/>
</dbReference>
<dbReference type="SUPFAM" id="SSF100879">
    <property type="entry name" value="Lesion bypass DNA polymerase (Y-family), little finger domain"/>
    <property type="match status" value="1"/>
</dbReference>
<evidence type="ECO:0000259" key="9">
    <source>
        <dbReference type="PROSITE" id="PS50173"/>
    </source>
</evidence>
<proteinExistence type="inferred from homology"/>
<reference evidence="10" key="2">
    <citation type="journal article" date="2021" name="Microbiome">
        <title>Successional dynamics and alternative stable states in a saline activated sludge microbial community over 9 years.</title>
        <authorList>
            <person name="Wang Y."/>
            <person name="Ye J."/>
            <person name="Ju F."/>
            <person name="Liu L."/>
            <person name="Boyd J.A."/>
            <person name="Deng Y."/>
            <person name="Parks D.H."/>
            <person name="Jiang X."/>
            <person name="Yin X."/>
            <person name="Woodcroft B.J."/>
            <person name="Tyson G.W."/>
            <person name="Hugenholtz P."/>
            <person name="Polz M.F."/>
            <person name="Zhang T."/>
        </authorList>
    </citation>
    <scope>NUCLEOTIDE SEQUENCE</scope>
    <source>
        <strain evidence="10">HKST-UBA12</strain>
    </source>
</reference>
<dbReference type="SUPFAM" id="SSF56672">
    <property type="entry name" value="DNA/RNA polymerases"/>
    <property type="match status" value="1"/>
</dbReference>
<feature type="active site" evidence="8">
    <location>
        <position position="109"/>
    </location>
</feature>
<evidence type="ECO:0000256" key="8">
    <source>
        <dbReference type="HAMAP-Rule" id="MF_01113"/>
    </source>
</evidence>
<dbReference type="Gene3D" id="3.30.1490.100">
    <property type="entry name" value="DNA polymerase, Y-family, little finger domain"/>
    <property type="match status" value="1"/>
</dbReference>
<dbReference type="GO" id="GO:0042276">
    <property type="term" value="P:error-prone translesion synthesis"/>
    <property type="evidence" value="ECO:0007669"/>
    <property type="project" value="TreeGrafter"/>
</dbReference>
<dbReference type="InterPro" id="IPR022880">
    <property type="entry name" value="DNApol_IV"/>
</dbReference>